<dbReference type="EMBL" id="MU825397">
    <property type="protein sequence ID" value="KAJ7393903.1"/>
    <property type="molecule type" value="Genomic_DNA"/>
</dbReference>
<keyword evidence="2" id="KW-1185">Reference proteome</keyword>
<sequence>MPDAVLACQVYTVNYTTLNSVVEFKSCCFYEDCNKNPCDDFKDTVCSKMASCQSDKCNSDYASAKAAQRPTLPATATRVVFNTLASLVVALAVRDNFVIVHV</sequence>
<dbReference type="Proteomes" id="UP001163046">
    <property type="component" value="Unassembled WGS sequence"/>
</dbReference>
<protein>
    <submittedName>
        <fullName evidence="1">Uncharacterized protein</fullName>
    </submittedName>
</protein>
<reference evidence="1" key="1">
    <citation type="submission" date="2023-01" db="EMBL/GenBank/DDBJ databases">
        <title>Genome assembly of the deep-sea coral Lophelia pertusa.</title>
        <authorList>
            <person name="Herrera S."/>
            <person name="Cordes E."/>
        </authorList>
    </citation>
    <scope>NUCLEOTIDE SEQUENCE</scope>
    <source>
        <strain evidence="1">USNM1676648</strain>
        <tissue evidence="1">Polyp</tissue>
    </source>
</reference>
<organism evidence="1 2">
    <name type="scientific">Desmophyllum pertusum</name>
    <dbReference type="NCBI Taxonomy" id="174260"/>
    <lineage>
        <taxon>Eukaryota</taxon>
        <taxon>Metazoa</taxon>
        <taxon>Cnidaria</taxon>
        <taxon>Anthozoa</taxon>
        <taxon>Hexacorallia</taxon>
        <taxon>Scleractinia</taxon>
        <taxon>Caryophylliina</taxon>
        <taxon>Caryophylliidae</taxon>
        <taxon>Desmophyllum</taxon>
    </lineage>
</organism>
<gene>
    <name evidence="1" type="ORF">OS493_003572</name>
</gene>
<name>A0A9X0A5P7_9CNID</name>
<evidence type="ECO:0000313" key="2">
    <source>
        <dbReference type="Proteomes" id="UP001163046"/>
    </source>
</evidence>
<dbReference type="AlphaFoldDB" id="A0A9X0A5P7"/>
<dbReference type="OrthoDB" id="5949622at2759"/>
<accession>A0A9X0A5P7</accession>
<evidence type="ECO:0000313" key="1">
    <source>
        <dbReference type="EMBL" id="KAJ7393903.1"/>
    </source>
</evidence>
<comment type="caution">
    <text evidence="1">The sequence shown here is derived from an EMBL/GenBank/DDBJ whole genome shotgun (WGS) entry which is preliminary data.</text>
</comment>
<proteinExistence type="predicted"/>